<dbReference type="Proteomes" id="UP000052978">
    <property type="component" value="Unassembled WGS sequence"/>
</dbReference>
<evidence type="ECO:0000256" key="1">
    <source>
        <dbReference type="SAM" id="MobiDB-lite"/>
    </source>
</evidence>
<organism evidence="2 3">
    <name type="scientific">Myotis brandtii</name>
    <name type="common">Brandt's bat</name>
    <dbReference type="NCBI Taxonomy" id="109478"/>
    <lineage>
        <taxon>Eukaryota</taxon>
        <taxon>Metazoa</taxon>
        <taxon>Chordata</taxon>
        <taxon>Craniata</taxon>
        <taxon>Vertebrata</taxon>
        <taxon>Euteleostomi</taxon>
        <taxon>Mammalia</taxon>
        <taxon>Eutheria</taxon>
        <taxon>Laurasiatheria</taxon>
        <taxon>Chiroptera</taxon>
        <taxon>Yangochiroptera</taxon>
        <taxon>Vespertilionidae</taxon>
        <taxon>Myotis</taxon>
    </lineage>
</organism>
<protein>
    <submittedName>
        <fullName evidence="2">Uncharacterized protein</fullName>
    </submittedName>
</protein>
<accession>S7MFC5</accession>
<keyword evidence="3" id="KW-1185">Reference proteome</keyword>
<name>S7MFC5_MYOBR</name>
<reference evidence="2 3" key="1">
    <citation type="journal article" date="2013" name="Nat. Commun.">
        <title>Genome analysis reveals insights into physiology and longevity of the Brandt's bat Myotis brandtii.</title>
        <authorList>
            <person name="Seim I."/>
            <person name="Fang X."/>
            <person name="Xiong Z."/>
            <person name="Lobanov A.V."/>
            <person name="Huang Z."/>
            <person name="Ma S."/>
            <person name="Feng Y."/>
            <person name="Turanov A.A."/>
            <person name="Zhu Y."/>
            <person name="Lenz T.L."/>
            <person name="Gerashchenko M.V."/>
            <person name="Fan D."/>
            <person name="Hee Yim S."/>
            <person name="Yao X."/>
            <person name="Jordan D."/>
            <person name="Xiong Y."/>
            <person name="Ma Y."/>
            <person name="Lyapunov A.N."/>
            <person name="Chen G."/>
            <person name="Kulakova O.I."/>
            <person name="Sun Y."/>
            <person name="Lee S.G."/>
            <person name="Bronson R.T."/>
            <person name="Moskalev A.A."/>
            <person name="Sunyaev S.R."/>
            <person name="Zhang G."/>
            <person name="Krogh A."/>
            <person name="Wang J."/>
            <person name="Gladyshev V.N."/>
        </authorList>
    </citation>
    <scope>NUCLEOTIDE SEQUENCE [LARGE SCALE GENOMIC DNA]</scope>
</reference>
<proteinExistence type="predicted"/>
<feature type="compositionally biased region" description="Polar residues" evidence="1">
    <location>
        <begin position="60"/>
        <end position="76"/>
    </location>
</feature>
<feature type="region of interest" description="Disordered" evidence="1">
    <location>
        <begin position="108"/>
        <end position="138"/>
    </location>
</feature>
<evidence type="ECO:0000313" key="3">
    <source>
        <dbReference type="Proteomes" id="UP000052978"/>
    </source>
</evidence>
<feature type="region of interest" description="Disordered" evidence="1">
    <location>
        <begin position="1"/>
        <end position="85"/>
    </location>
</feature>
<gene>
    <name evidence="2" type="ORF">D623_10010021</name>
</gene>
<feature type="compositionally biased region" description="Polar residues" evidence="1">
    <location>
        <begin position="108"/>
        <end position="129"/>
    </location>
</feature>
<dbReference type="EMBL" id="KE161231">
    <property type="protein sequence ID" value="EPQ02471.1"/>
    <property type="molecule type" value="Genomic_DNA"/>
</dbReference>
<feature type="compositionally biased region" description="Basic and acidic residues" evidence="1">
    <location>
        <begin position="7"/>
        <end position="16"/>
    </location>
</feature>
<dbReference type="AlphaFoldDB" id="S7MFC5"/>
<sequence length="138" mass="14486">MITRVNGGREDAKDNPDASDCTGTSLPPGAGSRLHRDPGDNIRMCNSLQSHTRRDPVGTGEQQPVSPTSGTHQLTATRPKRKPSTALGLVCLQALAAGCTGTREITSECVTRSSHTQDGILSEQVSSSPCRPHPGLTS</sequence>
<evidence type="ECO:0000313" key="2">
    <source>
        <dbReference type="EMBL" id="EPQ02471.1"/>
    </source>
</evidence>